<sequence length="278" mass="31782">MWLLLIHVRPHPGLMAHSKGARPKEQTSGDIDLDLLTCSICLEAFTEPVGLPCLHPFCKKCLKDHVRRAAFGQSFSCPLCRKKTTLPRQGVDAFPNYFVAPKIQDYVKEMNKSEQRCDFCWDSDETVVTATSYCITCKPVKFLCSLHLQAHRKLNVKVPHKTKDIQPQGTKCSFHPRENVVYFCFNHGICLCILCAGREEHTSCRLLDLNEGFTHQIKEVQELAQQCETLKKQNQELTLKLKKTCEIPASPVNDWNGLLFFLFCIFIFVMLSSIRTDT</sequence>
<dbReference type="PANTHER" id="PTHR25462">
    <property type="entry name" value="BONUS, ISOFORM C-RELATED"/>
    <property type="match status" value="1"/>
</dbReference>
<dbReference type="KEGG" id="lak:106165576"/>
<dbReference type="GO" id="GO:0008270">
    <property type="term" value="F:zinc ion binding"/>
    <property type="evidence" value="ECO:0007669"/>
    <property type="project" value="UniProtKB-KW"/>
</dbReference>
<dbReference type="Pfam" id="PF13445">
    <property type="entry name" value="zf-RING_UBOX"/>
    <property type="match status" value="1"/>
</dbReference>
<evidence type="ECO:0000256" key="1">
    <source>
        <dbReference type="ARBA" id="ARBA00022723"/>
    </source>
</evidence>
<dbReference type="GeneID" id="106165576"/>
<keyword evidence="2 4" id="KW-0863">Zinc-finger</keyword>
<evidence type="ECO:0000313" key="8">
    <source>
        <dbReference type="Proteomes" id="UP000085678"/>
    </source>
</evidence>
<dbReference type="InterPro" id="IPR017907">
    <property type="entry name" value="Znf_RING_CS"/>
</dbReference>
<dbReference type="CDD" id="cd19756">
    <property type="entry name" value="Bbox2"/>
    <property type="match status" value="1"/>
</dbReference>
<dbReference type="AlphaFoldDB" id="A0A1S3IMG9"/>
<dbReference type="InterPro" id="IPR013083">
    <property type="entry name" value="Znf_RING/FYVE/PHD"/>
</dbReference>
<dbReference type="OrthoDB" id="10066958at2759"/>
<feature type="domain" description="RING-type" evidence="6">
    <location>
        <begin position="38"/>
        <end position="81"/>
    </location>
</feature>
<keyword evidence="1" id="KW-0479">Metal-binding</keyword>
<evidence type="ECO:0000256" key="4">
    <source>
        <dbReference type="PROSITE-ProRule" id="PRU00024"/>
    </source>
</evidence>
<dbReference type="Proteomes" id="UP000085678">
    <property type="component" value="Unplaced"/>
</dbReference>
<dbReference type="InterPro" id="IPR047153">
    <property type="entry name" value="TRIM45/56/19-like"/>
</dbReference>
<evidence type="ECO:0000256" key="2">
    <source>
        <dbReference type="ARBA" id="ARBA00022771"/>
    </source>
</evidence>
<gene>
    <name evidence="9" type="primary">LOC106165576</name>
</gene>
<dbReference type="PROSITE" id="PS50089">
    <property type="entry name" value="ZF_RING_2"/>
    <property type="match status" value="1"/>
</dbReference>
<reference evidence="9" key="1">
    <citation type="submission" date="2025-08" db="UniProtKB">
        <authorList>
            <consortium name="RefSeq"/>
        </authorList>
    </citation>
    <scope>IDENTIFICATION</scope>
    <source>
        <tissue evidence="9">Gonads</tissue>
    </source>
</reference>
<dbReference type="Gene3D" id="3.30.160.60">
    <property type="entry name" value="Classic Zinc Finger"/>
    <property type="match status" value="1"/>
</dbReference>
<dbReference type="GO" id="GO:0005654">
    <property type="term" value="C:nucleoplasm"/>
    <property type="evidence" value="ECO:0007669"/>
    <property type="project" value="TreeGrafter"/>
</dbReference>
<dbReference type="Pfam" id="PF00643">
    <property type="entry name" value="zf-B_box"/>
    <property type="match status" value="1"/>
</dbReference>
<keyword evidence="5" id="KW-1133">Transmembrane helix</keyword>
<evidence type="ECO:0000256" key="3">
    <source>
        <dbReference type="ARBA" id="ARBA00022833"/>
    </source>
</evidence>
<organism evidence="8 9">
    <name type="scientific">Lingula anatina</name>
    <name type="common">Brachiopod</name>
    <name type="synonym">Lingula unguis</name>
    <dbReference type="NCBI Taxonomy" id="7574"/>
    <lineage>
        <taxon>Eukaryota</taxon>
        <taxon>Metazoa</taxon>
        <taxon>Spiralia</taxon>
        <taxon>Lophotrochozoa</taxon>
        <taxon>Brachiopoda</taxon>
        <taxon>Linguliformea</taxon>
        <taxon>Lingulata</taxon>
        <taxon>Lingulida</taxon>
        <taxon>Linguloidea</taxon>
        <taxon>Lingulidae</taxon>
        <taxon>Lingula</taxon>
    </lineage>
</organism>
<feature type="transmembrane region" description="Helical" evidence="5">
    <location>
        <begin position="255"/>
        <end position="274"/>
    </location>
</feature>
<dbReference type="PANTHER" id="PTHR25462:SF305">
    <property type="entry name" value="RING-TYPE DOMAIN-CONTAINING PROTEIN"/>
    <property type="match status" value="1"/>
</dbReference>
<dbReference type="InterPro" id="IPR001841">
    <property type="entry name" value="Znf_RING"/>
</dbReference>
<dbReference type="InParanoid" id="A0A1S3IMG9"/>
<name>A0A1S3IMG9_LINAN</name>
<keyword evidence="5" id="KW-0812">Transmembrane</keyword>
<dbReference type="RefSeq" id="XP_013399283.1">
    <property type="nucleotide sequence ID" value="XM_013543829.1"/>
</dbReference>
<dbReference type="SUPFAM" id="SSF57850">
    <property type="entry name" value="RING/U-box"/>
    <property type="match status" value="1"/>
</dbReference>
<dbReference type="SMART" id="SM00184">
    <property type="entry name" value="RING"/>
    <property type="match status" value="1"/>
</dbReference>
<feature type="domain" description="B box-type" evidence="7">
    <location>
        <begin position="167"/>
        <end position="209"/>
    </location>
</feature>
<dbReference type="SUPFAM" id="SSF57845">
    <property type="entry name" value="B-box zinc-binding domain"/>
    <property type="match status" value="1"/>
</dbReference>
<dbReference type="PROSITE" id="PS00518">
    <property type="entry name" value="ZF_RING_1"/>
    <property type="match status" value="1"/>
</dbReference>
<protein>
    <submittedName>
        <fullName evidence="9">Probable E3 ubiquitin-protein ligase MID2</fullName>
    </submittedName>
</protein>
<dbReference type="InterPro" id="IPR027370">
    <property type="entry name" value="Znf-RING_euk"/>
</dbReference>
<evidence type="ECO:0000259" key="6">
    <source>
        <dbReference type="PROSITE" id="PS50089"/>
    </source>
</evidence>
<dbReference type="Gene3D" id="3.30.40.10">
    <property type="entry name" value="Zinc/RING finger domain, C3HC4 (zinc finger)"/>
    <property type="match status" value="1"/>
</dbReference>
<dbReference type="GO" id="GO:0061630">
    <property type="term" value="F:ubiquitin protein ligase activity"/>
    <property type="evidence" value="ECO:0007669"/>
    <property type="project" value="TreeGrafter"/>
</dbReference>
<keyword evidence="3" id="KW-0862">Zinc</keyword>
<evidence type="ECO:0000259" key="7">
    <source>
        <dbReference type="PROSITE" id="PS50119"/>
    </source>
</evidence>
<keyword evidence="5" id="KW-0472">Membrane</keyword>
<proteinExistence type="predicted"/>
<dbReference type="PROSITE" id="PS50119">
    <property type="entry name" value="ZF_BBOX"/>
    <property type="match status" value="1"/>
</dbReference>
<accession>A0A1S3IMG9</accession>
<keyword evidence="8" id="KW-1185">Reference proteome</keyword>
<dbReference type="InterPro" id="IPR000315">
    <property type="entry name" value="Znf_B-box"/>
</dbReference>
<evidence type="ECO:0000256" key="5">
    <source>
        <dbReference type="SAM" id="Phobius"/>
    </source>
</evidence>
<evidence type="ECO:0000313" key="9">
    <source>
        <dbReference type="RefSeq" id="XP_013399283.1"/>
    </source>
</evidence>